<protein>
    <submittedName>
        <fullName evidence="6">Creatinine amidohydrolase</fullName>
    </submittedName>
</protein>
<proteinExistence type="inferred from homology"/>
<dbReference type="Gene3D" id="3.40.50.10310">
    <property type="entry name" value="Creatininase"/>
    <property type="match status" value="1"/>
</dbReference>
<dbReference type="Pfam" id="PF02633">
    <property type="entry name" value="Creatininase"/>
    <property type="match status" value="1"/>
</dbReference>
<dbReference type="Proteomes" id="UP000035036">
    <property type="component" value="Chromosome"/>
</dbReference>
<keyword evidence="3 6" id="KW-0378">Hydrolase</keyword>
<dbReference type="EMBL" id="CP010311">
    <property type="protein sequence ID" value="AJF06861.1"/>
    <property type="molecule type" value="Genomic_DNA"/>
</dbReference>
<dbReference type="GO" id="GO:0009231">
    <property type="term" value="P:riboflavin biosynthetic process"/>
    <property type="evidence" value="ECO:0007669"/>
    <property type="project" value="TreeGrafter"/>
</dbReference>
<evidence type="ECO:0000256" key="5">
    <source>
        <dbReference type="ARBA" id="ARBA00024029"/>
    </source>
</evidence>
<keyword evidence="7" id="KW-1185">Reference proteome</keyword>
<dbReference type="InterPro" id="IPR003785">
    <property type="entry name" value="Creatininase/forma_Hydrolase"/>
</dbReference>
<dbReference type="PANTHER" id="PTHR35005:SF1">
    <property type="entry name" value="2-AMINO-5-FORMYLAMINO-6-RIBOSYLAMINOPYRIMIDIN-4(3H)-ONE 5'-MONOPHOSPHATE DEFORMYLASE"/>
    <property type="match status" value="1"/>
</dbReference>
<sequence>MILSDITMPEFIEGLRQTQTVLIPFGAVEEHGHHLPLGTDTMQAYDVCCRLSEKRPVFVAPPIYYGVCRSTSSHPGTISITTDTLRALAVDLVSNLYRQGMRNFVLISGHAGGTHNAALVDAGEKLLARLPQARIAVVTEYDLAAQHGRDLIETAGDAHAGEIETSRILFTRPHLVKGTSPRETPQFPKGILVRNKRNYWPGGVHGDPSRASAEKGEKIEALVVEALARLVDELENFVEKV</sequence>
<dbReference type="PANTHER" id="PTHR35005">
    <property type="entry name" value="3-DEHYDRO-SCYLLO-INOSOSE HYDROLASE"/>
    <property type="match status" value="1"/>
</dbReference>
<dbReference type="RefSeq" id="WP_040200667.1">
    <property type="nucleotide sequence ID" value="NZ_CP010311.1"/>
</dbReference>
<dbReference type="KEGG" id="gsb:GSUB_10260"/>
<dbReference type="OrthoDB" id="9801445at2"/>
<accession>A0A0B5FTB3</accession>
<dbReference type="SUPFAM" id="SSF102215">
    <property type="entry name" value="Creatininase"/>
    <property type="match status" value="1"/>
</dbReference>
<dbReference type="AlphaFoldDB" id="A0A0B5FTB3"/>
<dbReference type="InterPro" id="IPR024087">
    <property type="entry name" value="Creatininase-like_sf"/>
</dbReference>
<evidence type="ECO:0000256" key="3">
    <source>
        <dbReference type="ARBA" id="ARBA00022801"/>
    </source>
</evidence>
<evidence type="ECO:0000256" key="1">
    <source>
        <dbReference type="ARBA" id="ARBA00001947"/>
    </source>
</evidence>
<keyword evidence="2" id="KW-0479">Metal-binding</keyword>
<dbReference type="GO" id="GO:0016811">
    <property type="term" value="F:hydrolase activity, acting on carbon-nitrogen (but not peptide) bonds, in linear amides"/>
    <property type="evidence" value="ECO:0007669"/>
    <property type="project" value="TreeGrafter"/>
</dbReference>
<organism evidence="6 7">
    <name type="scientific">Geoalkalibacter subterraneus</name>
    <dbReference type="NCBI Taxonomy" id="483547"/>
    <lineage>
        <taxon>Bacteria</taxon>
        <taxon>Pseudomonadati</taxon>
        <taxon>Thermodesulfobacteriota</taxon>
        <taxon>Desulfuromonadia</taxon>
        <taxon>Desulfuromonadales</taxon>
        <taxon>Geoalkalibacteraceae</taxon>
        <taxon>Geoalkalibacter</taxon>
    </lineage>
</organism>
<dbReference type="STRING" id="483547.GSUB_10260"/>
<name>A0A0B5FTB3_9BACT</name>
<keyword evidence="4" id="KW-0862">Zinc</keyword>
<gene>
    <name evidence="6" type="ORF">GSUB_10260</name>
</gene>
<evidence type="ECO:0000256" key="2">
    <source>
        <dbReference type="ARBA" id="ARBA00022723"/>
    </source>
</evidence>
<dbReference type="HOGENOM" id="CLU_055029_3_1_7"/>
<comment type="similarity">
    <text evidence="5">Belongs to the creatininase superfamily.</text>
</comment>
<reference evidence="6 7" key="1">
    <citation type="journal article" date="2015" name="Genome Announc.">
        <title>Genomes of Geoalkalibacter ferrihydriticus Z-0531T and Geoalkalibacter subterraneus Red1T, Two Haloalkaliphilic Metal-Reducing Deltaproteobacteria.</title>
        <authorList>
            <person name="Badalamenti J.P."/>
            <person name="Krajmalnik-Brown R."/>
            <person name="Torres C.I."/>
            <person name="Bond D.R."/>
        </authorList>
    </citation>
    <scope>NUCLEOTIDE SEQUENCE [LARGE SCALE GENOMIC DNA]</scope>
    <source>
        <strain evidence="6 7">Red1</strain>
    </source>
</reference>
<evidence type="ECO:0000256" key="4">
    <source>
        <dbReference type="ARBA" id="ARBA00022833"/>
    </source>
</evidence>
<evidence type="ECO:0000313" key="6">
    <source>
        <dbReference type="EMBL" id="AJF06861.1"/>
    </source>
</evidence>
<evidence type="ECO:0000313" key="7">
    <source>
        <dbReference type="Proteomes" id="UP000035036"/>
    </source>
</evidence>
<dbReference type="GO" id="GO:0046872">
    <property type="term" value="F:metal ion binding"/>
    <property type="evidence" value="ECO:0007669"/>
    <property type="project" value="UniProtKB-KW"/>
</dbReference>
<comment type="cofactor">
    <cofactor evidence="1">
        <name>Zn(2+)</name>
        <dbReference type="ChEBI" id="CHEBI:29105"/>
    </cofactor>
</comment>